<evidence type="ECO:0000313" key="7">
    <source>
        <dbReference type="EMBL" id="NEM99540.1"/>
    </source>
</evidence>
<feature type="transmembrane region" description="Helical" evidence="6">
    <location>
        <begin position="401"/>
        <end position="425"/>
    </location>
</feature>
<accession>A0A6B3M0R8</accession>
<dbReference type="Pfam" id="PF00209">
    <property type="entry name" value="SNF"/>
    <property type="match status" value="2"/>
</dbReference>
<dbReference type="SUPFAM" id="SSF161070">
    <property type="entry name" value="SNF-like"/>
    <property type="match status" value="1"/>
</dbReference>
<feature type="transmembrane region" description="Helical" evidence="6">
    <location>
        <begin position="329"/>
        <end position="352"/>
    </location>
</feature>
<dbReference type="EMBL" id="JAAGWD010000010">
    <property type="protein sequence ID" value="NEM99540.1"/>
    <property type="molecule type" value="Genomic_DNA"/>
</dbReference>
<feature type="transmembrane region" description="Helical" evidence="6">
    <location>
        <begin position="182"/>
        <end position="199"/>
    </location>
</feature>
<evidence type="ECO:0000313" key="8">
    <source>
        <dbReference type="Proteomes" id="UP000474777"/>
    </source>
</evidence>
<dbReference type="InterPro" id="IPR000175">
    <property type="entry name" value="Na/ntran_symport"/>
</dbReference>
<proteinExistence type="predicted"/>
<dbReference type="GO" id="GO:0016020">
    <property type="term" value="C:membrane"/>
    <property type="evidence" value="ECO:0007669"/>
    <property type="project" value="UniProtKB-SubCell"/>
</dbReference>
<comment type="caution">
    <text evidence="7">The sequence shown here is derived from an EMBL/GenBank/DDBJ whole genome shotgun (WGS) entry which is preliminary data.</text>
</comment>
<dbReference type="PANTHER" id="PTHR42948:SF1">
    <property type="entry name" value="TRANSPORTER"/>
    <property type="match status" value="1"/>
</dbReference>
<feature type="transmembrane region" description="Helical" evidence="6">
    <location>
        <begin position="12"/>
        <end position="29"/>
    </location>
</feature>
<feature type="transmembrane region" description="Helical" evidence="6">
    <location>
        <begin position="446"/>
        <end position="465"/>
    </location>
</feature>
<keyword evidence="3 6" id="KW-0812">Transmembrane</keyword>
<comment type="subcellular location">
    <subcellularLocation>
        <location evidence="1">Membrane</location>
        <topology evidence="1">Multi-pass membrane protein</topology>
    </subcellularLocation>
</comment>
<feature type="transmembrane region" description="Helical" evidence="6">
    <location>
        <begin position="150"/>
        <end position="170"/>
    </location>
</feature>
<feature type="transmembrane region" description="Helical" evidence="6">
    <location>
        <begin position="521"/>
        <end position="541"/>
    </location>
</feature>
<feature type="transmembrane region" description="Helical" evidence="6">
    <location>
        <begin position="41"/>
        <end position="61"/>
    </location>
</feature>
<gene>
    <name evidence="7" type="ORF">GXP69_17720</name>
</gene>
<evidence type="ECO:0000256" key="3">
    <source>
        <dbReference type="ARBA" id="ARBA00022692"/>
    </source>
</evidence>
<name>A0A6B3M0R8_9BACT</name>
<feature type="transmembrane region" description="Helical" evidence="6">
    <location>
        <begin position="280"/>
        <end position="300"/>
    </location>
</feature>
<dbReference type="PROSITE" id="PS50267">
    <property type="entry name" value="NA_NEUROTRAN_SYMP_3"/>
    <property type="match status" value="1"/>
</dbReference>
<dbReference type="PANTHER" id="PTHR42948">
    <property type="entry name" value="TRANSPORTER"/>
    <property type="match status" value="1"/>
</dbReference>
<sequence>MSANKESWGSRVGLILAMAGNAVGLGNFLRFPVQAVQNGGGAFIIPYLVCFLVMGIPLLWIEWSMGRFGGRFGNHSTPYIVDTMGKHRLWKYIGVFGIWTNIAVAAYYCYIESWTLSYVVHSVLGTFNGMDQEGVAAFFNTYVSIGESTLGIPLEAIVFYVLCLLLNTWILSKGLAGGVERVAKIGMPLLIVFGMFLAYKGFTITAGEAGAINDSSVGLNFLWTPDYTQLWSPTVWLAAAGQIFFTLSVGMGTIHCYASYVRSKDDIALSAMSAGWMNEFVEVVLGASILIPISIGYLGIDRVTELVQSGGLGLAFKTLPFLFTQWGEVLGAIAGVMWFGLLFFAGITSSLAMGTPWMGFMQDEFNWSRKSAAWSFGLIVLLLGMPTVLFFHYGVFDEYDYWAGTVSLVVFALCESILFAWIFGIDKGWREIISGSDIKVPNIYKFIIKYVTPLLLLFVFIGALITPKANDWGAALSGNWELDDSSIIKKLMNSGLHRQIAEATDPAVIAQLQDTLFYVNASRILLVVVFLSIAGLVYIAYKKRVREGKI</sequence>
<evidence type="ECO:0000256" key="4">
    <source>
        <dbReference type="ARBA" id="ARBA00022989"/>
    </source>
</evidence>
<keyword evidence="2" id="KW-0813">Transport</keyword>
<evidence type="ECO:0000256" key="2">
    <source>
        <dbReference type="ARBA" id="ARBA00022448"/>
    </source>
</evidence>
<feature type="transmembrane region" description="Helical" evidence="6">
    <location>
        <begin position="89"/>
        <end position="108"/>
    </location>
</feature>
<dbReference type="AlphaFoldDB" id="A0A6B3M0R8"/>
<organism evidence="7 8">
    <name type="scientific">Pontibacter burrus</name>
    <dbReference type="NCBI Taxonomy" id="2704466"/>
    <lineage>
        <taxon>Bacteria</taxon>
        <taxon>Pseudomonadati</taxon>
        <taxon>Bacteroidota</taxon>
        <taxon>Cytophagia</taxon>
        <taxon>Cytophagales</taxon>
        <taxon>Hymenobacteraceae</taxon>
        <taxon>Pontibacter</taxon>
    </lineage>
</organism>
<evidence type="ECO:0000256" key="1">
    <source>
        <dbReference type="ARBA" id="ARBA00004141"/>
    </source>
</evidence>
<dbReference type="PRINTS" id="PR00176">
    <property type="entry name" value="NANEUSMPORT"/>
</dbReference>
<feature type="transmembrane region" description="Helical" evidence="6">
    <location>
        <begin position="235"/>
        <end position="260"/>
    </location>
</feature>
<dbReference type="NCBIfam" id="NF037979">
    <property type="entry name" value="Na_transp"/>
    <property type="match status" value="1"/>
</dbReference>
<dbReference type="RefSeq" id="WP_163916768.1">
    <property type="nucleotide sequence ID" value="NZ_JAAGWD010000010.1"/>
</dbReference>
<keyword evidence="5 6" id="KW-0472">Membrane</keyword>
<dbReference type="InterPro" id="IPR037272">
    <property type="entry name" value="SNS_sf"/>
</dbReference>
<reference evidence="7 8" key="1">
    <citation type="submission" date="2020-02" db="EMBL/GenBank/DDBJ databases">
        <authorList>
            <person name="Kim M.K."/>
        </authorList>
    </citation>
    <scope>NUCLEOTIDE SEQUENCE [LARGE SCALE GENOMIC DNA]</scope>
    <source>
        <strain evidence="7 8">BT327</strain>
    </source>
</reference>
<dbReference type="Proteomes" id="UP000474777">
    <property type="component" value="Unassembled WGS sequence"/>
</dbReference>
<evidence type="ECO:0000256" key="5">
    <source>
        <dbReference type="ARBA" id="ARBA00023136"/>
    </source>
</evidence>
<protein>
    <submittedName>
        <fullName evidence="7">Sodium:calcium symporter</fullName>
    </submittedName>
</protein>
<feature type="transmembrane region" description="Helical" evidence="6">
    <location>
        <begin position="373"/>
        <end position="395"/>
    </location>
</feature>
<keyword evidence="8" id="KW-1185">Reference proteome</keyword>
<evidence type="ECO:0000256" key="6">
    <source>
        <dbReference type="SAM" id="Phobius"/>
    </source>
</evidence>
<keyword evidence="4 6" id="KW-1133">Transmembrane helix</keyword>